<dbReference type="EMBL" id="JAAGRN010000009">
    <property type="protein sequence ID" value="NDY84083.1"/>
    <property type="molecule type" value="Genomic_DNA"/>
</dbReference>
<dbReference type="RefSeq" id="WP_163655898.1">
    <property type="nucleotide sequence ID" value="NZ_JAAGRN010000009.1"/>
</dbReference>
<proteinExistence type="predicted"/>
<feature type="transmembrane region" description="Helical" evidence="1">
    <location>
        <begin position="101"/>
        <end position="124"/>
    </location>
</feature>
<name>A0A6B2R1U9_9BURK</name>
<feature type="transmembrane region" description="Helical" evidence="1">
    <location>
        <begin position="35"/>
        <end position="55"/>
    </location>
</feature>
<accession>A0A6B2R1U9</accession>
<sequence length="216" mass="24008">MCFSATASFTASATLIVLGTLAVRKAQTRAELPFAFIPVLFGIQQGLEGALWVGLHDHMSTLSIILTYAYSFFSHVLWPIYVPLASLAIEPAGLRRKVIAIIAIIGIALGMYLLSLLLFLPITARVVEHHISYDSPYFYAELTMALYLLATSVSLMVSSHARVAVFGIIVFLSSAITYIFYNFWFISVWCFFSALMSAIVLWQLMANRADEAYSRN</sequence>
<dbReference type="Pfam" id="PF20334">
    <property type="entry name" value="DUF6629"/>
    <property type="match status" value="1"/>
</dbReference>
<keyword evidence="1" id="KW-0472">Membrane</keyword>
<feature type="transmembrane region" description="Helical" evidence="1">
    <location>
        <begin position="136"/>
        <end position="156"/>
    </location>
</feature>
<keyword evidence="1" id="KW-0812">Transmembrane</keyword>
<organism evidence="2">
    <name type="scientific">Sheuella amnicola</name>
    <dbReference type="NCBI Taxonomy" id="2707330"/>
    <lineage>
        <taxon>Bacteria</taxon>
        <taxon>Pseudomonadati</taxon>
        <taxon>Pseudomonadota</taxon>
        <taxon>Betaproteobacteria</taxon>
        <taxon>Burkholderiales</taxon>
        <taxon>Alcaligenaceae</taxon>
        <taxon>Sheuella</taxon>
    </lineage>
</organism>
<evidence type="ECO:0000256" key="1">
    <source>
        <dbReference type="SAM" id="Phobius"/>
    </source>
</evidence>
<comment type="caution">
    <text evidence="2">The sequence shown here is derived from an EMBL/GenBank/DDBJ whole genome shotgun (WGS) entry which is preliminary data.</text>
</comment>
<feature type="transmembrane region" description="Helical" evidence="1">
    <location>
        <begin position="67"/>
        <end position="89"/>
    </location>
</feature>
<feature type="transmembrane region" description="Helical" evidence="1">
    <location>
        <begin position="163"/>
        <end position="180"/>
    </location>
</feature>
<gene>
    <name evidence="2" type="ORF">G3I67_12675</name>
</gene>
<dbReference type="AlphaFoldDB" id="A0A6B2R1U9"/>
<feature type="transmembrane region" description="Helical" evidence="1">
    <location>
        <begin position="186"/>
        <end position="205"/>
    </location>
</feature>
<reference evidence="2" key="1">
    <citation type="submission" date="2020-02" db="EMBL/GenBank/DDBJ databases">
        <authorList>
            <person name="Chen W.-M."/>
        </authorList>
    </citation>
    <scope>NUCLEOTIDE SEQUENCE</scope>
    <source>
        <strain evidence="2">NBD-18</strain>
    </source>
</reference>
<protein>
    <submittedName>
        <fullName evidence="2">Uncharacterized protein</fullName>
    </submittedName>
</protein>
<evidence type="ECO:0000313" key="2">
    <source>
        <dbReference type="EMBL" id="NDY84083.1"/>
    </source>
</evidence>
<feature type="transmembrane region" description="Helical" evidence="1">
    <location>
        <begin position="6"/>
        <end position="23"/>
    </location>
</feature>
<keyword evidence="1" id="KW-1133">Transmembrane helix</keyword>
<dbReference type="InterPro" id="IPR046737">
    <property type="entry name" value="DUF6629"/>
</dbReference>